<name>X8CT97_MYCIT</name>
<dbReference type="EMBL" id="JAOG01000001">
    <property type="protein sequence ID" value="EUA58465.1"/>
    <property type="molecule type" value="Genomic_DNA"/>
</dbReference>
<sequence>MKPTTVARPDTGVIATSKLRQCGQIGCGGWWYRPHVWH</sequence>
<proteinExistence type="predicted"/>
<gene>
    <name evidence="1" type="ORF">I550_1608</name>
</gene>
<protein>
    <submittedName>
        <fullName evidence="1">Uncharacterized protein</fullName>
    </submittedName>
</protein>
<comment type="caution">
    <text evidence="1">The sequence shown here is derived from an EMBL/GenBank/DDBJ whole genome shotgun (WGS) entry which is preliminary data.</text>
</comment>
<reference evidence="1 2" key="1">
    <citation type="submission" date="2013-12" db="EMBL/GenBank/DDBJ databases">
        <authorList>
            <person name="Zelazny A."/>
            <person name="Olivier K."/>
            <person name="Holland S."/>
            <person name="Lenaerts A."/>
            <person name="Ordway D."/>
            <person name="DeGroote M.A."/>
            <person name="Parker T."/>
            <person name="Sizemore C."/>
            <person name="Tallon L.J."/>
            <person name="Sadzewicz L.K."/>
            <person name="Sengamalay N."/>
            <person name="Fraser C.M."/>
            <person name="Hine E."/>
            <person name="Shefchek K.A."/>
            <person name="Das S.P."/>
            <person name="Tettelin H."/>
        </authorList>
    </citation>
    <scope>NUCLEOTIDE SEQUENCE [LARGE SCALE GENOMIC DNA]</scope>
    <source>
        <strain evidence="1 2">1956</strain>
    </source>
</reference>
<dbReference type="Proteomes" id="UP000020825">
    <property type="component" value="Unassembled WGS sequence"/>
</dbReference>
<evidence type="ECO:0000313" key="1">
    <source>
        <dbReference type="EMBL" id="EUA58465.1"/>
    </source>
</evidence>
<evidence type="ECO:0000313" key="2">
    <source>
        <dbReference type="Proteomes" id="UP000020825"/>
    </source>
</evidence>
<dbReference type="AlphaFoldDB" id="X8CT97"/>
<dbReference type="PATRIC" id="fig|1299331.3.peg.1558"/>
<organism evidence="1 2">
    <name type="scientific">Mycobacterium intracellulare 1956</name>
    <dbReference type="NCBI Taxonomy" id="1299331"/>
    <lineage>
        <taxon>Bacteria</taxon>
        <taxon>Bacillati</taxon>
        <taxon>Actinomycetota</taxon>
        <taxon>Actinomycetes</taxon>
        <taxon>Mycobacteriales</taxon>
        <taxon>Mycobacteriaceae</taxon>
        <taxon>Mycobacterium</taxon>
        <taxon>Mycobacterium avium complex (MAC)</taxon>
    </lineage>
</organism>
<accession>X8CT97</accession>